<dbReference type="Proteomes" id="UP001278500">
    <property type="component" value="Unassembled WGS sequence"/>
</dbReference>
<evidence type="ECO:0000256" key="2">
    <source>
        <dbReference type="SAM" id="SignalP"/>
    </source>
</evidence>
<reference evidence="3" key="1">
    <citation type="journal article" date="2023" name="Mol. Phylogenet. Evol.">
        <title>Genome-scale phylogeny and comparative genomics of the fungal order Sordariales.</title>
        <authorList>
            <person name="Hensen N."/>
            <person name="Bonometti L."/>
            <person name="Westerberg I."/>
            <person name="Brannstrom I.O."/>
            <person name="Guillou S."/>
            <person name="Cros-Aarteil S."/>
            <person name="Calhoun S."/>
            <person name="Haridas S."/>
            <person name="Kuo A."/>
            <person name="Mondo S."/>
            <person name="Pangilinan J."/>
            <person name="Riley R."/>
            <person name="LaButti K."/>
            <person name="Andreopoulos B."/>
            <person name="Lipzen A."/>
            <person name="Chen C."/>
            <person name="Yan M."/>
            <person name="Daum C."/>
            <person name="Ng V."/>
            <person name="Clum A."/>
            <person name="Steindorff A."/>
            <person name="Ohm R.A."/>
            <person name="Martin F."/>
            <person name="Silar P."/>
            <person name="Natvig D.O."/>
            <person name="Lalanne C."/>
            <person name="Gautier V."/>
            <person name="Ament-Velasquez S.L."/>
            <person name="Kruys A."/>
            <person name="Hutchinson M.I."/>
            <person name="Powell A.J."/>
            <person name="Barry K."/>
            <person name="Miller A.N."/>
            <person name="Grigoriev I.V."/>
            <person name="Debuchy R."/>
            <person name="Gladieux P."/>
            <person name="Hiltunen Thoren M."/>
            <person name="Johannesson H."/>
        </authorList>
    </citation>
    <scope>NUCLEOTIDE SEQUENCE</scope>
    <source>
        <strain evidence="3">CBS 560.94</strain>
    </source>
</reference>
<proteinExistence type="predicted"/>
<evidence type="ECO:0000256" key="1">
    <source>
        <dbReference type="SAM" id="MobiDB-lite"/>
    </source>
</evidence>
<name>A0AAE0JCS8_9PEZI</name>
<dbReference type="EMBL" id="JAUEPP010000005">
    <property type="protein sequence ID" value="KAK3342812.1"/>
    <property type="molecule type" value="Genomic_DNA"/>
</dbReference>
<keyword evidence="2" id="KW-0732">Signal</keyword>
<feature type="signal peptide" evidence="2">
    <location>
        <begin position="1"/>
        <end position="18"/>
    </location>
</feature>
<evidence type="ECO:0008006" key="5">
    <source>
        <dbReference type="Google" id="ProtNLM"/>
    </source>
</evidence>
<evidence type="ECO:0000313" key="3">
    <source>
        <dbReference type="EMBL" id="KAK3342812.1"/>
    </source>
</evidence>
<gene>
    <name evidence="3" type="ORF">B0H65DRAFT_230928</name>
</gene>
<keyword evidence="4" id="KW-1185">Reference proteome</keyword>
<dbReference type="RefSeq" id="XP_062680605.1">
    <property type="nucleotide sequence ID" value="XM_062822178.1"/>
</dbReference>
<organism evidence="3 4">
    <name type="scientific">Neurospora tetraspora</name>
    <dbReference type="NCBI Taxonomy" id="94610"/>
    <lineage>
        <taxon>Eukaryota</taxon>
        <taxon>Fungi</taxon>
        <taxon>Dikarya</taxon>
        <taxon>Ascomycota</taxon>
        <taxon>Pezizomycotina</taxon>
        <taxon>Sordariomycetes</taxon>
        <taxon>Sordariomycetidae</taxon>
        <taxon>Sordariales</taxon>
        <taxon>Sordariaceae</taxon>
        <taxon>Neurospora</taxon>
    </lineage>
</organism>
<dbReference type="GeneID" id="87859332"/>
<evidence type="ECO:0000313" key="4">
    <source>
        <dbReference type="Proteomes" id="UP001278500"/>
    </source>
</evidence>
<sequence>MLCPLQLLLLPCFTRCICQKFPIFNLFDSEPLSPFQSSISRAATSSIYSQPQHTSSGLRETHNKERTMICHTLPHLSSPRRPNIGHHSEQTRRASRGSSEPPTWHLARFSVWLFLMEGGGKGSHAAWRVGSIPKMIHAYNAHRRYTNQVGGNSAAYRLNAPRLQAAPTRHPI</sequence>
<comment type="caution">
    <text evidence="3">The sequence shown here is derived from an EMBL/GenBank/DDBJ whole genome shotgun (WGS) entry which is preliminary data.</text>
</comment>
<accession>A0AAE0JCS8</accession>
<feature type="chain" id="PRO_5041900716" description="Secreted protein" evidence="2">
    <location>
        <begin position="19"/>
        <end position="172"/>
    </location>
</feature>
<dbReference type="AlphaFoldDB" id="A0AAE0JCS8"/>
<protein>
    <recommendedName>
        <fullName evidence="5">Secreted protein</fullName>
    </recommendedName>
</protein>
<feature type="region of interest" description="Disordered" evidence="1">
    <location>
        <begin position="77"/>
        <end position="101"/>
    </location>
</feature>
<reference evidence="3" key="2">
    <citation type="submission" date="2023-06" db="EMBL/GenBank/DDBJ databases">
        <authorList>
            <consortium name="Lawrence Berkeley National Laboratory"/>
            <person name="Haridas S."/>
            <person name="Hensen N."/>
            <person name="Bonometti L."/>
            <person name="Westerberg I."/>
            <person name="Brannstrom I.O."/>
            <person name="Guillou S."/>
            <person name="Cros-Aarteil S."/>
            <person name="Calhoun S."/>
            <person name="Kuo A."/>
            <person name="Mondo S."/>
            <person name="Pangilinan J."/>
            <person name="Riley R."/>
            <person name="Labutti K."/>
            <person name="Andreopoulos B."/>
            <person name="Lipzen A."/>
            <person name="Chen C."/>
            <person name="Yanf M."/>
            <person name="Daum C."/>
            <person name="Ng V."/>
            <person name="Clum A."/>
            <person name="Steindorff A."/>
            <person name="Ohm R."/>
            <person name="Martin F."/>
            <person name="Silar P."/>
            <person name="Natvig D."/>
            <person name="Lalanne C."/>
            <person name="Gautier V."/>
            <person name="Ament-Velasquez S.L."/>
            <person name="Kruys A."/>
            <person name="Hutchinson M.I."/>
            <person name="Powell A.J."/>
            <person name="Barry K."/>
            <person name="Miller A.N."/>
            <person name="Grigoriev I.V."/>
            <person name="Debuchy R."/>
            <person name="Gladieux P."/>
            <person name="Thoren M.H."/>
            <person name="Johannesson H."/>
        </authorList>
    </citation>
    <scope>NUCLEOTIDE SEQUENCE</scope>
    <source>
        <strain evidence="3">CBS 560.94</strain>
    </source>
</reference>